<dbReference type="NCBIfam" id="TIGR02847">
    <property type="entry name" value="CyoD"/>
    <property type="match status" value="1"/>
</dbReference>
<evidence type="ECO:0000256" key="8">
    <source>
        <dbReference type="ARBA" id="ARBA00022982"/>
    </source>
</evidence>
<dbReference type="GO" id="GO:0005886">
    <property type="term" value="C:plasma membrane"/>
    <property type="evidence" value="ECO:0007669"/>
    <property type="project" value="UniProtKB-SubCell"/>
</dbReference>
<feature type="transmembrane region" description="Helical" evidence="17">
    <location>
        <begin position="30"/>
        <end position="52"/>
    </location>
</feature>
<evidence type="ECO:0000313" key="18">
    <source>
        <dbReference type="EMBL" id="ROU06276.1"/>
    </source>
</evidence>
<dbReference type="GO" id="GO:0015078">
    <property type="term" value="F:proton transmembrane transporter activity"/>
    <property type="evidence" value="ECO:0007669"/>
    <property type="project" value="TreeGrafter"/>
</dbReference>
<feature type="transmembrane region" description="Helical" evidence="17">
    <location>
        <begin position="59"/>
        <end position="78"/>
    </location>
</feature>
<accession>A0A3N2RFY4</accession>
<evidence type="ECO:0000256" key="14">
    <source>
        <dbReference type="ARBA" id="ARBA00030211"/>
    </source>
</evidence>
<evidence type="ECO:0000256" key="12">
    <source>
        <dbReference type="ARBA" id="ARBA00025694"/>
    </source>
</evidence>
<dbReference type="GO" id="GO:0015990">
    <property type="term" value="P:electron transport coupled proton transport"/>
    <property type="evidence" value="ECO:0007669"/>
    <property type="project" value="InterPro"/>
</dbReference>
<evidence type="ECO:0000256" key="6">
    <source>
        <dbReference type="ARBA" id="ARBA00022475"/>
    </source>
</evidence>
<protein>
    <recommendedName>
        <fullName evidence="4">Cytochrome bo(3) ubiquinol oxidase subunit 4</fullName>
    </recommendedName>
    <alternativeName>
        <fullName evidence="16">Cytochrome o ubiquinol oxidase subunit 4</fullName>
    </alternativeName>
    <alternativeName>
        <fullName evidence="13">Oxidase bo(3) subunit 4</fullName>
    </alternativeName>
    <alternativeName>
        <fullName evidence="14">Ubiquinol oxidase polypeptide IV</fullName>
    </alternativeName>
    <alternativeName>
        <fullName evidence="15">Ubiquinol oxidase subunit 4</fullName>
    </alternativeName>
</protein>
<dbReference type="Proteomes" id="UP000275910">
    <property type="component" value="Unassembled WGS sequence"/>
</dbReference>
<keyword evidence="6" id="KW-1003">Cell membrane</keyword>
<dbReference type="EMBL" id="RCTY01000036">
    <property type="protein sequence ID" value="ROU06276.1"/>
    <property type="molecule type" value="Genomic_DNA"/>
</dbReference>
<keyword evidence="9 17" id="KW-1133">Transmembrane helix</keyword>
<evidence type="ECO:0000256" key="7">
    <source>
        <dbReference type="ARBA" id="ARBA00022692"/>
    </source>
</evidence>
<reference evidence="18 19" key="1">
    <citation type="submission" date="2018-10" db="EMBL/GenBank/DDBJ databases">
        <title>The genome of Lysobacter enzymogenes OH11.</title>
        <authorList>
            <person name="Liu F."/>
            <person name="Zhao Y."/>
            <person name="Qian G."/>
            <person name="Chen Y."/>
            <person name="Xu H."/>
        </authorList>
    </citation>
    <scope>NUCLEOTIDE SEQUENCE [LARGE SCALE GENOMIC DNA]</scope>
    <source>
        <strain evidence="18 19">OH11</strain>
    </source>
</reference>
<keyword evidence="7 17" id="KW-0812">Transmembrane</keyword>
<sequence length="120" mass="13006">MSHDAGHRQAAPAEVPINQPHLVKPHPGGYLAGFVFAVILTAVPFAVAGYGWLDRRSTLLLIALFAAIQAAVHVRFFLHWSGRRTPVEATIALVFTAVVIAIMIGGGTWVMSDLHLRMMP</sequence>
<proteinExistence type="inferred from homology"/>
<keyword evidence="5" id="KW-0813">Transport</keyword>
<dbReference type="GO" id="GO:0009486">
    <property type="term" value="F:cytochrome bo3 ubiquinol oxidase activity"/>
    <property type="evidence" value="ECO:0007669"/>
    <property type="project" value="InterPro"/>
</dbReference>
<organism evidence="18 19">
    <name type="scientific">Lysobacter enzymogenes</name>
    <dbReference type="NCBI Taxonomy" id="69"/>
    <lineage>
        <taxon>Bacteria</taxon>
        <taxon>Pseudomonadati</taxon>
        <taxon>Pseudomonadota</taxon>
        <taxon>Gammaproteobacteria</taxon>
        <taxon>Lysobacterales</taxon>
        <taxon>Lysobacteraceae</taxon>
        <taxon>Lysobacter</taxon>
    </lineage>
</organism>
<evidence type="ECO:0000256" key="13">
    <source>
        <dbReference type="ARBA" id="ARBA00030071"/>
    </source>
</evidence>
<evidence type="ECO:0000256" key="9">
    <source>
        <dbReference type="ARBA" id="ARBA00022989"/>
    </source>
</evidence>
<evidence type="ECO:0000256" key="17">
    <source>
        <dbReference type="SAM" id="Phobius"/>
    </source>
</evidence>
<evidence type="ECO:0000256" key="10">
    <source>
        <dbReference type="ARBA" id="ARBA00023002"/>
    </source>
</evidence>
<evidence type="ECO:0000256" key="3">
    <source>
        <dbReference type="ARBA" id="ARBA00011700"/>
    </source>
</evidence>
<dbReference type="InterPro" id="IPR050968">
    <property type="entry name" value="Cytochrome_c_oxidase_bac_sub4"/>
</dbReference>
<evidence type="ECO:0000256" key="15">
    <source>
        <dbReference type="ARBA" id="ARBA00031887"/>
    </source>
</evidence>
<dbReference type="RefSeq" id="WP_123648199.1">
    <property type="nucleotide sequence ID" value="NZ_RCTY01000036.1"/>
</dbReference>
<dbReference type="AlphaFoldDB" id="A0A3N2RFY4"/>
<comment type="subcellular location">
    <subcellularLocation>
        <location evidence="1">Cell membrane</location>
        <topology evidence="1">Multi-pass membrane protein</topology>
    </subcellularLocation>
</comment>
<name>A0A3N2RFY4_LYSEN</name>
<keyword evidence="10" id="KW-0560">Oxidoreductase</keyword>
<dbReference type="GO" id="GO:0019646">
    <property type="term" value="P:aerobic electron transport chain"/>
    <property type="evidence" value="ECO:0007669"/>
    <property type="project" value="TreeGrafter"/>
</dbReference>
<evidence type="ECO:0000256" key="11">
    <source>
        <dbReference type="ARBA" id="ARBA00023136"/>
    </source>
</evidence>
<dbReference type="InterPro" id="IPR005171">
    <property type="entry name" value="Cyt_c_oxidase_su4_prok"/>
</dbReference>
<evidence type="ECO:0000256" key="5">
    <source>
        <dbReference type="ARBA" id="ARBA00022448"/>
    </source>
</evidence>
<dbReference type="PANTHER" id="PTHR36835:SF1">
    <property type="entry name" value="CYTOCHROME BO(3) UBIQUINOL OXIDASE SUBUNIT 4"/>
    <property type="match status" value="1"/>
</dbReference>
<dbReference type="InterPro" id="IPR014210">
    <property type="entry name" value="Cyt_o_ubiqinol_oxidase_su4"/>
</dbReference>
<gene>
    <name evidence="18" type="primary">cyoD</name>
    <name evidence="18" type="ORF">D9T17_15150</name>
</gene>
<dbReference type="PANTHER" id="PTHR36835">
    <property type="entry name" value="CYTOCHROME BO(3) UBIQUINOL OXIDASE SUBUNIT 4"/>
    <property type="match status" value="1"/>
</dbReference>
<keyword evidence="8" id="KW-0249">Electron transport</keyword>
<evidence type="ECO:0000256" key="16">
    <source>
        <dbReference type="ARBA" id="ARBA00032185"/>
    </source>
</evidence>
<comment type="caution">
    <text evidence="18">The sequence shown here is derived from an EMBL/GenBank/DDBJ whole genome shotgun (WGS) entry which is preliminary data.</text>
</comment>
<comment type="similarity">
    <text evidence="2">Belongs to the cytochrome c oxidase bacterial subunit 4 family.</text>
</comment>
<dbReference type="Pfam" id="PF03626">
    <property type="entry name" value="COX4_pro"/>
    <property type="match status" value="1"/>
</dbReference>
<evidence type="ECO:0000256" key="4">
    <source>
        <dbReference type="ARBA" id="ARBA00014689"/>
    </source>
</evidence>
<feature type="transmembrane region" description="Helical" evidence="17">
    <location>
        <begin position="90"/>
        <end position="111"/>
    </location>
</feature>
<evidence type="ECO:0000313" key="19">
    <source>
        <dbReference type="Proteomes" id="UP000275910"/>
    </source>
</evidence>
<evidence type="ECO:0000256" key="2">
    <source>
        <dbReference type="ARBA" id="ARBA00008079"/>
    </source>
</evidence>
<dbReference type="GO" id="GO:0009319">
    <property type="term" value="C:cytochrome o ubiquinol oxidase complex"/>
    <property type="evidence" value="ECO:0007669"/>
    <property type="project" value="TreeGrafter"/>
</dbReference>
<comment type="subunit">
    <text evidence="3">Heterooctamer of two A chains, two B chains, two C chains and two D chains.</text>
</comment>
<comment type="function">
    <text evidence="12">Cytochrome bo(3) ubiquinol terminal oxidase is the component of the aerobic respiratory chain of E.coli that predominates when cells are grown at high aeration. Has proton pump activity across the membrane in addition to electron transfer, pumping 2 protons/electron.</text>
</comment>
<keyword evidence="11 17" id="KW-0472">Membrane</keyword>
<evidence type="ECO:0000256" key="1">
    <source>
        <dbReference type="ARBA" id="ARBA00004651"/>
    </source>
</evidence>